<gene>
    <name evidence="12" type="primary">ltrA</name>
    <name evidence="12" type="ORF">OHV25_00930</name>
</gene>
<dbReference type="InterPro" id="IPR051083">
    <property type="entry name" value="GrpII_Intron_Splice-Mob/Def"/>
</dbReference>
<comment type="similarity">
    <text evidence="9">Belongs to the bacterial reverse transcriptase family.</text>
</comment>
<keyword evidence="5" id="KW-0460">Magnesium</keyword>
<keyword evidence="4" id="KW-0479">Metal-binding</keyword>
<dbReference type="CDD" id="cd01651">
    <property type="entry name" value="RT_G2_intron"/>
    <property type="match status" value="1"/>
</dbReference>
<evidence type="ECO:0000256" key="5">
    <source>
        <dbReference type="ARBA" id="ARBA00022842"/>
    </source>
</evidence>
<protein>
    <recommendedName>
        <fullName evidence="1">RNA-directed DNA polymerase</fullName>
        <ecNumber evidence="1">2.7.7.49</ecNumber>
    </recommendedName>
</protein>
<dbReference type="SUPFAM" id="SSF56672">
    <property type="entry name" value="DNA/RNA polymerases"/>
    <property type="match status" value="1"/>
</dbReference>
<evidence type="ECO:0000259" key="11">
    <source>
        <dbReference type="PROSITE" id="PS50878"/>
    </source>
</evidence>
<keyword evidence="3 12" id="KW-0548">Nucleotidyltransferase</keyword>
<organism evidence="12">
    <name type="scientific">Streptomyces sp. NBC_00060</name>
    <dbReference type="NCBI Taxonomy" id="2975636"/>
    <lineage>
        <taxon>Bacteria</taxon>
        <taxon>Bacillati</taxon>
        <taxon>Actinomycetota</taxon>
        <taxon>Actinomycetes</taxon>
        <taxon>Kitasatosporales</taxon>
        <taxon>Streptomycetaceae</taxon>
        <taxon>Streptomyces</taxon>
    </lineage>
</organism>
<comment type="catalytic activity">
    <reaction evidence="10">
        <text>DNA(n) + a 2'-deoxyribonucleoside 5'-triphosphate = DNA(n+1) + diphosphate</text>
        <dbReference type="Rhea" id="RHEA:22508"/>
        <dbReference type="Rhea" id="RHEA-COMP:17339"/>
        <dbReference type="Rhea" id="RHEA-COMP:17340"/>
        <dbReference type="ChEBI" id="CHEBI:33019"/>
        <dbReference type="ChEBI" id="CHEBI:61560"/>
        <dbReference type="ChEBI" id="CHEBI:173112"/>
        <dbReference type="EC" id="2.7.7.49"/>
    </reaction>
</comment>
<evidence type="ECO:0000256" key="8">
    <source>
        <dbReference type="ARBA" id="ARBA00025589"/>
    </source>
</evidence>
<feature type="domain" description="Reverse transcriptase" evidence="11">
    <location>
        <begin position="53"/>
        <end position="293"/>
    </location>
</feature>
<comment type="function">
    <text evidence="8">Poorly processive, error-prone DNA polymerase involved in untargeted mutagenesis. Copies undamaged DNA at stalled replication forks, which arise in vivo from mismatched or misaligned primer ends. These misaligned primers can be extended by PolIV. Exhibits no 3'-5' exonuclease (proofreading) activity. May be involved in translesional synthesis, in conjunction with the beta clamp from PolIII.</text>
</comment>
<evidence type="ECO:0000256" key="4">
    <source>
        <dbReference type="ARBA" id="ARBA00022723"/>
    </source>
</evidence>
<proteinExistence type="inferred from homology"/>
<accession>A0AAU2GTP4</accession>
<keyword evidence="2 12" id="KW-0808">Transferase</keyword>
<dbReference type="GO" id="GO:0003723">
    <property type="term" value="F:RNA binding"/>
    <property type="evidence" value="ECO:0007669"/>
    <property type="project" value="InterPro"/>
</dbReference>
<dbReference type="EC" id="2.7.7.49" evidence="1"/>
<dbReference type="Gene3D" id="3.30.70.270">
    <property type="match status" value="1"/>
</dbReference>
<dbReference type="EMBL" id="CP108253">
    <property type="protein sequence ID" value="WTU38245.1"/>
    <property type="molecule type" value="Genomic_DNA"/>
</dbReference>
<dbReference type="PRINTS" id="PR00866">
    <property type="entry name" value="RNADNAPOLMS"/>
</dbReference>
<evidence type="ECO:0000256" key="3">
    <source>
        <dbReference type="ARBA" id="ARBA00022695"/>
    </source>
</evidence>
<dbReference type="InterPro" id="IPR030931">
    <property type="entry name" value="Group_II_RT_mat"/>
</dbReference>
<dbReference type="InterPro" id="IPR013597">
    <property type="entry name" value="Mat_intron_G2"/>
</dbReference>
<dbReference type="NCBIfam" id="TIGR04416">
    <property type="entry name" value="group_II_RT_mat"/>
    <property type="match status" value="1"/>
</dbReference>
<dbReference type="PANTHER" id="PTHR34047:SF3">
    <property type="entry name" value="BLR2052 PROTEIN"/>
    <property type="match status" value="1"/>
</dbReference>
<evidence type="ECO:0000256" key="7">
    <source>
        <dbReference type="ARBA" id="ARBA00023118"/>
    </source>
</evidence>
<dbReference type="GO" id="GO:0003964">
    <property type="term" value="F:RNA-directed DNA polymerase activity"/>
    <property type="evidence" value="ECO:0007669"/>
    <property type="project" value="UniProtKB-KW"/>
</dbReference>
<sequence>MSWLKSPTKSFEISKWEVKEAWEAVRANKGAPGVDGQSIDDFEKDLRDNLYKVWNRMSSGSYFPPPVRAVEIPKPHGGGVRVLGIPAVADRVAQTVVARHLMRRVEPVFHPDSFGYRPGRSALDAVGRCRERCWKRNWVVEIDISQFFDSVPWDLLVKAVEAHTDADWVKLYVQRWLAAPLAMPDGTLLNRERGTPQGAPVSPVLANLFLHYAFDTWMDREFPTVWFERYADDAVLHCATERQAHQVLAALTDRMAEVGLRLHLAKTRIVYCKDEDRSGTYPHTSFTFLGYTFRARTNRNRRGKLFLSFEPAVSREALKKMGREVRSWRLHLRTGSTFQELARWVNPVVAGWITYYGRFRSWELNPFLSRINAYLVRWIRHKYKRLAAKRKATVKMQEIAQRYPGMFAHWRCTTAAVWVG</sequence>
<evidence type="ECO:0000313" key="12">
    <source>
        <dbReference type="EMBL" id="WTU38245.1"/>
    </source>
</evidence>
<dbReference type="Pfam" id="PF00078">
    <property type="entry name" value="RVT_1"/>
    <property type="match status" value="1"/>
</dbReference>
<dbReference type="GO" id="GO:0046872">
    <property type="term" value="F:metal ion binding"/>
    <property type="evidence" value="ECO:0007669"/>
    <property type="project" value="UniProtKB-KW"/>
</dbReference>
<evidence type="ECO:0000256" key="2">
    <source>
        <dbReference type="ARBA" id="ARBA00022679"/>
    </source>
</evidence>
<dbReference type="PANTHER" id="PTHR34047">
    <property type="entry name" value="NUCLEAR INTRON MATURASE 1, MITOCHONDRIAL-RELATED"/>
    <property type="match status" value="1"/>
</dbReference>
<evidence type="ECO:0000256" key="9">
    <source>
        <dbReference type="ARBA" id="ARBA00034120"/>
    </source>
</evidence>
<dbReference type="Pfam" id="PF08388">
    <property type="entry name" value="GIIM"/>
    <property type="match status" value="1"/>
</dbReference>
<dbReference type="InterPro" id="IPR043128">
    <property type="entry name" value="Rev_trsase/Diguanyl_cyclase"/>
</dbReference>
<keyword evidence="6 12" id="KW-0695">RNA-directed DNA polymerase</keyword>
<keyword evidence="7" id="KW-0051">Antiviral defense</keyword>
<dbReference type="AlphaFoldDB" id="A0AAU2GTP4"/>
<reference evidence="12" key="1">
    <citation type="submission" date="2022-10" db="EMBL/GenBank/DDBJ databases">
        <title>The complete genomes of actinobacterial strains from the NBC collection.</title>
        <authorList>
            <person name="Joergensen T.S."/>
            <person name="Alvarez Arevalo M."/>
            <person name="Sterndorff E.B."/>
            <person name="Faurdal D."/>
            <person name="Vuksanovic O."/>
            <person name="Mourched A.-S."/>
            <person name="Charusanti P."/>
            <person name="Shaw S."/>
            <person name="Blin K."/>
            <person name="Weber T."/>
        </authorList>
    </citation>
    <scope>NUCLEOTIDE SEQUENCE</scope>
    <source>
        <strain evidence="12">NBC_00060</strain>
    </source>
</reference>
<dbReference type="InterPro" id="IPR000123">
    <property type="entry name" value="Reverse_transcriptase_msDNA"/>
</dbReference>
<dbReference type="PROSITE" id="PS50878">
    <property type="entry name" value="RT_POL"/>
    <property type="match status" value="1"/>
</dbReference>
<evidence type="ECO:0000256" key="6">
    <source>
        <dbReference type="ARBA" id="ARBA00022918"/>
    </source>
</evidence>
<evidence type="ECO:0000256" key="1">
    <source>
        <dbReference type="ARBA" id="ARBA00012493"/>
    </source>
</evidence>
<dbReference type="InterPro" id="IPR000477">
    <property type="entry name" value="RT_dom"/>
</dbReference>
<name>A0AAU2GTP4_9ACTN</name>
<dbReference type="InterPro" id="IPR043502">
    <property type="entry name" value="DNA/RNA_pol_sf"/>
</dbReference>
<dbReference type="GO" id="GO:0051607">
    <property type="term" value="P:defense response to virus"/>
    <property type="evidence" value="ECO:0007669"/>
    <property type="project" value="UniProtKB-KW"/>
</dbReference>
<evidence type="ECO:0000256" key="10">
    <source>
        <dbReference type="ARBA" id="ARBA00048173"/>
    </source>
</evidence>